<dbReference type="RefSeq" id="WP_190887184.1">
    <property type="nucleotide sequence ID" value="NZ_JACWZY010000008.1"/>
</dbReference>
<evidence type="ECO:0000313" key="5">
    <source>
        <dbReference type="Proteomes" id="UP000598820"/>
    </source>
</evidence>
<organism evidence="4 5">
    <name type="scientific">Spirosoma profusum</name>
    <dbReference type="NCBI Taxonomy" id="2771354"/>
    <lineage>
        <taxon>Bacteria</taxon>
        <taxon>Pseudomonadati</taxon>
        <taxon>Bacteroidota</taxon>
        <taxon>Cytophagia</taxon>
        <taxon>Cytophagales</taxon>
        <taxon>Cytophagaceae</taxon>
        <taxon>Spirosoma</taxon>
    </lineage>
</organism>
<dbReference type="Gene3D" id="3.40.50.1820">
    <property type="entry name" value="alpha/beta hydrolase"/>
    <property type="match status" value="1"/>
</dbReference>
<comment type="caution">
    <text evidence="4">The sequence shown here is derived from an EMBL/GenBank/DDBJ whole genome shotgun (WGS) entry which is preliminary data.</text>
</comment>
<dbReference type="InterPro" id="IPR029058">
    <property type="entry name" value="AB_hydrolase_fold"/>
</dbReference>
<dbReference type="Pfam" id="PF02129">
    <property type="entry name" value="Peptidase_S15"/>
    <property type="match status" value="1"/>
</dbReference>
<dbReference type="InterPro" id="IPR000383">
    <property type="entry name" value="Xaa-Pro-like_dom"/>
</dbReference>
<dbReference type="SUPFAM" id="SSF53474">
    <property type="entry name" value="alpha/beta-Hydrolases"/>
    <property type="match status" value="1"/>
</dbReference>
<dbReference type="InterPro" id="IPR008979">
    <property type="entry name" value="Galactose-bd-like_sf"/>
</dbReference>
<evidence type="ECO:0000313" key="4">
    <source>
        <dbReference type="EMBL" id="MBD2701324.1"/>
    </source>
</evidence>
<dbReference type="InterPro" id="IPR005674">
    <property type="entry name" value="CocE/Ser_esterase"/>
</dbReference>
<protein>
    <submittedName>
        <fullName evidence="4">CocE/NonD family hydrolase</fullName>
    </submittedName>
</protein>
<reference evidence="4" key="1">
    <citation type="submission" date="2020-09" db="EMBL/GenBank/DDBJ databases">
        <authorList>
            <person name="Kim M.K."/>
        </authorList>
    </citation>
    <scope>NUCLEOTIDE SEQUENCE</scope>
    <source>
        <strain evidence="4">BT702</strain>
    </source>
</reference>
<dbReference type="InterPro" id="IPR013736">
    <property type="entry name" value="Xaa-Pro_dipept_C"/>
</dbReference>
<feature type="domain" description="Xaa-Pro dipeptidyl-peptidase C-terminal" evidence="3">
    <location>
        <begin position="369"/>
        <end position="627"/>
    </location>
</feature>
<dbReference type="NCBIfam" id="TIGR00976">
    <property type="entry name" value="CocE_NonD"/>
    <property type="match status" value="1"/>
</dbReference>
<proteinExistence type="predicted"/>
<dbReference type="Gene3D" id="1.10.3020.10">
    <property type="entry name" value="alpha-amino acid ester hydrolase ( Helical cap domain)"/>
    <property type="match status" value="1"/>
</dbReference>
<keyword evidence="1 4" id="KW-0378">Hydrolase</keyword>
<gene>
    <name evidence="4" type="ORF">IC229_11795</name>
</gene>
<accession>A0A927AN83</accession>
<keyword evidence="2" id="KW-0732">Signal</keyword>
<sequence>MPTYCFRTLVAVLLLPVLAVAQPTPTANPYPFTPTQDSAFVRENYQKTEFMVPMRDGKKLFTQIYAPKDQAGKHPIIMQRTPYSCAPYGTDIFRKRVGPNPFMLRDNYIVVYQDVRGRWASEGTFIEMTPHKDVKKNPTDVDEASDTYDTIDWLLKNVANHNGNVGQWGISYPGFFTSAGSVSGHPALKASSPQAPMADLWRDDAFHNGAFMIAANFSFYPYFQEHKQPTKQNPPPIFETNDPDGYHFYLNMGPSANSESQYFKGRNKYYHENFEHPDYDDHWKKRNILPHLKGIKHAVMVVGGWYDEQDLFGTFNTYKAIEKQNPGIQNTFVVGPWVHGGWAGPSGQTLADQDFGSKTSPYYQENIEAKFFKHHLFNETTPLALPEATLFETGTNRWRTFDTYPPKGTQSKQLYLQANGKLAFTSPATGAAFTEFLSDPAHPVPFSSKINDGFSAEYMVEDQRFASARPDVLTFQTEPLSDNLTLAGPILAQLTVSTTGTDADWVVKVIDVYPTDTPQNPQNKDVVLGNYQQLIRSEIIRGRYRNNISKPEAFTPNKPTKVAVELQDVLHTFKKGHRLMVQVQSSCFPWADRNPQKFVPIFSANESDYQKANHRVYHGKQGTSFLQIGILGQ</sequence>
<keyword evidence="5" id="KW-1185">Reference proteome</keyword>
<dbReference type="SMART" id="SM00939">
    <property type="entry name" value="PepX_C"/>
    <property type="match status" value="1"/>
</dbReference>
<feature type="chain" id="PRO_5036919454" evidence="2">
    <location>
        <begin position="22"/>
        <end position="633"/>
    </location>
</feature>
<evidence type="ECO:0000256" key="2">
    <source>
        <dbReference type="SAM" id="SignalP"/>
    </source>
</evidence>
<name>A0A927AN83_9BACT</name>
<dbReference type="Pfam" id="PF08530">
    <property type="entry name" value="PepX_C"/>
    <property type="match status" value="1"/>
</dbReference>
<dbReference type="EMBL" id="JACWZY010000008">
    <property type="protein sequence ID" value="MBD2701324.1"/>
    <property type="molecule type" value="Genomic_DNA"/>
</dbReference>
<evidence type="ECO:0000259" key="3">
    <source>
        <dbReference type="SMART" id="SM00939"/>
    </source>
</evidence>
<feature type="signal peptide" evidence="2">
    <location>
        <begin position="1"/>
        <end position="21"/>
    </location>
</feature>
<evidence type="ECO:0000256" key="1">
    <source>
        <dbReference type="ARBA" id="ARBA00022801"/>
    </source>
</evidence>
<dbReference type="SUPFAM" id="SSF49785">
    <property type="entry name" value="Galactose-binding domain-like"/>
    <property type="match status" value="1"/>
</dbReference>
<dbReference type="Proteomes" id="UP000598820">
    <property type="component" value="Unassembled WGS sequence"/>
</dbReference>
<dbReference type="AlphaFoldDB" id="A0A927AN83"/>
<dbReference type="GO" id="GO:0008239">
    <property type="term" value="F:dipeptidyl-peptidase activity"/>
    <property type="evidence" value="ECO:0007669"/>
    <property type="project" value="InterPro"/>
</dbReference>
<dbReference type="Gene3D" id="2.60.120.260">
    <property type="entry name" value="Galactose-binding domain-like"/>
    <property type="match status" value="1"/>
</dbReference>